<evidence type="ECO:0000313" key="2">
    <source>
        <dbReference type="Ensembl" id="ENSUMAP00000032206"/>
    </source>
</evidence>
<dbReference type="Ensembl" id="ENSUMAT00000038075.1">
    <property type="protein sequence ID" value="ENSUMAP00000032206.1"/>
    <property type="gene ID" value="ENSUMAG00000023216.1"/>
</dbReference>
<dbReference type="PANTHER" id="PTHR28586:SF1">
    <property type="entry name" value="PROTEIN PAXX"/>
    <property type="match status" value="1"/>
</dbReference>
<dbReference type="GO" id="GO:0006303">
    <property type="term" value="P:double-strand break repair via nonhomologous end joining"/>
    <property type="evidence" value="ECO:0007669"/>
    <property type="project" value="InterPro"/>
</dbReference>
<dbReference type="GeneTree" id="ENSGT00390000000543"/>
<evidence type="ECO:0000256" key="1">
    <source>
        <dbReference type="SAM" id="MobiDB-lite"/>
    </source>
</evidence>
<dbReference type="GO" id="GO:0060090">
    <property type="term" value="F:molecular adaptor activity"/>
    <property type="evidence" value="ECO:0007669"/>
    <property type="project" value="TreeGrafter"/>
</dbReference>
<dbReference type="GO" id="GO:0070419">
    <property type="term" value="C:nonhomologous end joining complex"/>
    <property type="evidence" value="ECO:0007669"/>
    <property type="project" value="TreeGrafter"/>
</dbReference>
<protein>
    <submittedName>
        <fullName evidence="2">PAXX non-homologous end joining factor</fullName>
    </submittedName>
</protein>
<proteinExistence type="predicted"/>
<accession>A0A452VF00</accession>
<dbReference type="GO" id="GO:0035861">
    <property type="term" value="C:site of double-strand break"/>
    <property type="evidence" value="ECO:0007669"/>
    <property type="project" value="TreeGrafter"/>
</dbReference>
<organism evidence="2">
    <name type="scientific">Ursus maritimus</name>
    <name type="common">Polar bear</name>
    <name type="synonym">Thalarctos maritimus</name>
    <dbReference type="NCBI Taxonomy" id="29073"/>
    <lineage>
        <taxon>Eukaryota</taxon>
        <taxon>Metazoa</taxon>
        <taxon>Chordata</taxon>
        <taxon>Craniata</taxon>
        <taxon>Vertebrata</taxon>
        <taxon>Euteleostomi</taxon>
        <taxon>Mammalia</taxon>
        <taxon>Eutheria</taxon>
        <taxon>Laurasiatheria</taxon>
        <taxon>Carnivora</taxon>
        <taxon>Caniformia</taxon>
        <taxon>Ursidae</taxon>
        <taxon>Ursus</taxon>
    </lineage>
</organism>
<name>A0A452VF00_URSMA</name>
<dbReference type="AlphaFoldDB" id="A0A452VF00"/>
<sequence length="262" mass="27880">MAALGSPWPSCKALSRTVLCPPWAFLHGRSLCVGSRIPVRKAPLLPGSQLKRLPESFSSPVCYSYIPLALRAPGDQGPRLGVKVCSGPRTAGGKKQVLGEYRGTNCHTSFTSVFRPVTVRPKGSGHSTQHPSFPRAACEQQAVTFTLQEDRASLTLSGGASALDFDLHKVPAPEAASRLQALTLRLADQVCTLKRQLEAVQVTGASPRKNPCLVGPQLFLPDPDPQRGGPGLGTRRRCPGESLINPGFKSKKPAGGVDFESP</sequence>
<gene>
    <name evidence="2" type="primary">PAXX</name>
</gene>
<dbReference type="GO" id="GO:0005634">
    <property type="term" value="C:nucleus"/>
    <property type="evidence" value="ECO:0007669"/>
    <property type="project" value="TreeGrafter"/>
</dbReference>
<dbReference type="InterPro" id="IPR027873">
    <property type="entry name" value="PAXX"/>
</dbReference>
<dbReference type="Pfam" id="PF15384">
    <property type="entry name" value="PAXX"/>
    <property type="match status" value="1"/>
</dbReference>
<feature type="region of interest" description="Disordered" evidence="1">
    <location>
        <begin position="214"/>
        <end position="262"/>
    </location>
</feature>
<reference evidence="2" key="1">
    <citation type="submission" date="2019-03" db="UniProtKB">
        <authorList>
            <consortium name="Ensembl"/>
        </authorList>
    </citation>
    <scope>IDENTIFICATION</scope>
</reference>
<dbReference type="PANTHER" id="PTHR28586">
    <property type="entry name" value="PROTEIN PAXX"/>
    <property type="match status" value="1"/>
</dbReference>